<gene>
    <name evidence="2" type="ORF">APLA_LOCUS13662</name>
    <name evidence="1" type="ORF">APLA_LOCUS9625</name>
</gene>
<dbReference type="EMBL" id="CADEBC010000558">
    <property type="protein sequence ID" value="CAB3252733.1"/>
    <property type="molecule type" value="Genomic_DNA"/>
</dbReference>
<protein>
    <submittedName>
        <fullName evidence="1">Uncharacterized protein</fullName>
    </submittedName>
</protein>
<dbReference type="Proteomes" id="UP000494256">
    <property type="component" value="Unassembled WGS sequence"/>
</dbReference>
<evidence type="ECO:0000313" key="2">
    <source>
        <dbReference type="EMBL" id="CAB3252733.1"/>
    </source>
</evidence>
<reference evidence="3 4" key="1">
    <citation type="submission" date="2020-04" db="EMBL/GenBank/DDBJ databases">
        <authorList>
            <person name="Wallbank WR R."/>
            <person name="Pardo Diaz C."/>
            <person name="Kozak K."/>
            <person name="Martin S."/>
            <person name="Jiggins C."/>
            <person name="Moest M."/>
            <person name="Warren A I."/>
            <person name="Byers J.R.P. K."/>
            <person name="Montejo-Kovacevich G."/>
            <person name="Yen C E."/>
        </authorList>
    </citation>
    <scope>NUCLEOTIDE SEQUENCE [LARGE SCALE GENOMIC DNA]</scope>
</reference>
<proteinExistence type="predicted"/>
<comment type="caution">
    <text evidence="1">The sequence shown here is derived from an EMBL/GenBank/DDBJ whole genome shotgun (WGS) entry which is preliminary data.</text>
</comment>
<name>A0A8S1AAF4_ARCPL</name>
<accession>A0A8S1AAF4</accession>
<evidence type="ECO:0000313" key="3">
    <source>
        <dbReference type="Proteomes" id="UP000494106"/>
    </source>
</evidence>
<evidence type="ECO:0000313" key="4">
    <source>
        <dbReference type="Proteomes" id="UP000494256"/>
    </source>
</evidence>
<dbReference type="Proteomes" id="UP000494106">
    <property type="component" value="Unassembled WGS sequence"/>
</dbReference>
<dbReference type="OrthoDB" id="6136790at2759"/>
<organism evidence="1 4">
    <name type="scientific">Arctia plantaginis</name>
    <name type="common">Wood tiger moth</name>
    <name type="synonym">Phalaena plantaginis</name>
    <dbReference type="NCBI Taxonomy" id="874455"/>
    <lineage>
        <taxon>Eukaryota</taxon>
        <taxon>Metazoa</taxon>
        <taxon>Ecdysozoa</taxon>
        <taxon>Arthropoda</taxon>
        <taxon>Hexapoda</taxon>
        <taxon>Insecta</taxon>
        <taxon>Pterygota</taxon>
        <taxon>Neoptera</taxon>
        <taxon>Endopterygota</taxon>
        <taxon>Lepidoptera</taxon>
        <taxon>Glossata</taxon>
        <taxon>Ditrysia</taxon>
        <taxon>Noctuoidea</taxon>
        <taxon>Erebidae</taxon>
        <taxon>Arctiinae</taxon>
        <taxon>Arctia</taxon>
    </lineage>
</organism>
<keyword evidence="3" id="KW-1185">Reference proteome</keyword>
<evidence type="ECO:0000313" key="1">
    <source>
        <dbReference type="EMBL" id="CAB3241817.1"/>
    </source>
</evidence>
<dbReference type="AlphaFoldDB" id="A0A8S1AAF4"/>
<dbReference type="EMBL" id="CADEBD010000311">
    <property type="protein sequence ID" value="CAB3241817.1"/>
    <property type="molecule type" value="Genomic_DNA"/>
</dbReference>
<sequence length="102" mass="12011">MAWGLERLGLQIRHWVKVSAEQNGRIEYKYDLDEGPCTIIVVRTGRRNQQPLENEFELKKAYNGPLPIRKDKYKDLTDLQTWDHSLSYTDSTNLIDQECIED</sequence>